<dbReference type="EMBL" id="JANBUP010000260">
    <property type="protein sequence ID" value="KAJ2812249.1"/>
    <property type="molecule type" value="Genomic_DNA"/>
</dbReference>
<reference evidence="1" key="1">
    <citation type="submission" date="2022-07" db="EMBL/GenBank/DDBJ databases">
        <title>Phylogenomic reconstructions and comparative analyses of Kickxellomycotina fungi.</title>
        <authorList>
            <person name="Reynolds N.K."/>
            <person name="Stajich J.E."/>
            <person name="Barry K."/>
            <person name="Grigoriev I.V."/>
            <person name="Crous P."/>
            <person name="Smith M.E."/>
        </authorList>
    </citation>
    <scope>NUCLEOTIDE SEQUENCE</scope>
    <source>
        <strain evidence="1">CBS 102833</strain>
    </source>
</reference>
<organism evidence="1 2">
    <name type="scientific">Coemansia furcata</name>
    <dbReference type="NCBI Taxonomy" id="417177"/>
    <lineage>
        <taxon>Eukaryota</taxon>
        <taxon>Fungi</taxon>
        <taxon>Fungi incertae sedis</taxon>
        <taxon>Zoopagomycota</taxon>
        <taxon>Kickxellomycotina</taxon>
        <taxon>Kickxellomycetes</taxon>
        <taxon>Kickxellales</taxon>
        <taxon>Kickxellaceae</taxon>
        <taxon>Coemansia</taxon>
    </lineage>
</organism>
<name>A0ACC1LMZ6_9FUNG</name>
<accession>A0ACC1LMZ6</accession>
<sequence>MRCSFHPCWLALVELALNPVSVKDIWDPYVADGWQDSSSGRLVFPRLQSLSLGFFDNDFVMVSFDPRPENEETGEETFLDDFKRCFMRSAKFGTLVFPVLTSLEIRHFHQGLTEFLSVFAASPISNFVLTVPNETIPFNWDLSSLTGLCSFAIRIMRPNELNDMVAIFYCLWLMFRSVSPQLRELTVELYICRGYKFGLFKAGTFGENLVSLTLKCEIEPEQLHVVLGAYPNLKRLHLHWIIAYPIAPTSELASRLRAMGAATMQTPICRHLQFLRAEGLKHYKYLTIPTSASIAPTTVTTEVALYRGLLLNLVCHLPSLVTFKVSATAFDGISKCINMLTTAGNGPEHLRQLKLQAIDD</sequence>
<gene>
    <name evidence="1" type="ORF">H4S07_001532</name>
</gene>
<proteinExistence type="predicted"/>
<evidence type="ECO:0000313" key="2">
    <source>
        <dbReference type="Proteomes" id="UP001140096"/>
    </source>
</evidence>
<keyword evidence="2" id="KW-1185">Reference proteome</keyword>
<evidence type="ECO:0000313" key="1">
    <source>
        <dbReference type="EMBL" id="KAJ2812249.1"/>
    </source>
</evidence>
<comment type="caution">
    <text evidence="1">The sequence shown here is derived from an EMBL/GenBank/DDBJ whole genome shotgun (WGS) entry which is preliminary data.</text>
</comment>
<dbReference type="Proteomes" id="UP001140096">
    <property type="component" value="Unassembled WGS sequence"/>
</dbReference>
<protein>
    <submittedName>
        <fullName evidence="1">Uncharacterized protein</fullName>
    </submittedName>
</protein>